<name>A0A1F5NVX8_9BACT</name>
<sequence>MHENEGSSWKIFKIMTEFVSGFEFLRRYRGRAVSIFGSARCGGDHCLYKDARDLAYKLSKDKFAIVTGGGPGIMEAANKGAYDAGGESVGLNIQLPTEQRVNKYVKESKAFEYFFTRKVMLSFASIAYIFFPGGYGTLDELFEMLTLIQTKKVEPIPIVLVGREFWQPLFIWIVDFILKKNQAINSDDLDIIKIVDNAEEAYQYIKSLKITI</sequence>
<dbReference type="InterPro" id="IPR031100">
    <property type="entry name" value="LOG_fam"/>
</dbReference>
<dbReference type="Gene3D" id="3.40.50.450">
    <property type="match status" value="1"/>
</dbReference>
<keyword evidence="1" id="KW-0203">Cytokinin biosynthesis</keyword>
<gene>
    <name evidence="3" type="ORF">A2826_02485</name>
</gene>
<dbReference type="AlphaFoldDB" id="A0A1F5NVX8"/>
<keyword evidence="2" id="KW-0812">Transmembrane</keyword>
<reference evidence="3 4" key="1">
    <citation type="journal article" date="2016" name="Nat. Commun.">
        <title>Thousands of microbial genomes shed light on interconnected biogeochemical processes in an aquifer system.</title>
        <authorList>
            <person name="Anantharaman K."/>
            <person name="Brown C.T."/>
            <person name="Hug L.A."/>
            <person name="Sharon I."/>
            <person name="Castelle C.J."/>
            <person name="Probst A.J."/>
            <person name="Thomas B.C."/>
            <person name="Singh A."/>
            <person name="Wilkins M.J."/>
            <person name="Karaoz U."/>
            <person name="Brodie E.L."/>
            <person name="Williams K.H."/>
            <person name="Hubbard S.S."/>
            <person name="Banfield J.F."/>
        </authorList>
    </citation>
    <scope>NUCLEOTIDE SEQUENCE [LARGE SCALE GENOMIC DNA]</scope>
</reference>
<dbReference type="NCBIfam" id="TIGR00730">
    <property type="entry name" value="Rossman fold protein, TIGR00730 family"/>
    <property type="match status" value="1"/>
</dbReference>
<dbReference type="GO" id="GO:0005829">
    <property type="term" value="C:cytosol"/>
    <property type="evidence" value="ECO:0007669"/>
    <property type="project" value="TreeGrafter"/>
</dbReference>
<dbReference type="EC" id="3.2.2.n1" evidence="1"/>
<comment type="caution">
    <text evidence="3">The sequence shown here is derived from an EMBL/GenBank/DDBJ whole genome shotgun (WGS) entry which is preliminary data.</text>
</comment>
<accession>A0A1F5NVX8</accession>
<evidence type="ECO:0000313" key="3">
    <source>
        <dbReference type="EMBL" id="OGE81839.1"/>
    </source>
</evidence>
<organism evidence="3 4">
    <name type="scientific">Candidatus Doudnabacteria bacterium RIFCSPHIGHO2_01_FULL_43_23</name>
    <dbReference type="NCBI Taxonomy" id="1817822"/>
    <lineage>
        <taxon>Bacteria</taxon>
        <taxon>Candidatus Doudnaibacteriota</taxon>
    </lineage>
</organism>
<dbReference type="EMBL" id="MFEI01000002">
    <property type="protein sequence ID" value="OGE81839.1"/>
    <property type="molecule type" value="Genomic_DNA"/>
</dbReference>
<keyword evidence="1" id="KW-0378">Hydrolase</keyword>
<evidence type="ECO:0000313" key="4">
    <source>
        <dbReference type="Proteomes" id="UP000177912"/>
    </source>
</evidence>
<comment type="similarity">
    <text evidence="1">Belongs to the LOG family.</text>
</comment>
<evidence type="ECO:0000256" key="1">
    <source>
        <dbReference type="RuleBase" id="RU363015"/>
    </source>
</evidence>
<dbReference type="PANTHER" id="PTHR43393:SF3">
    <property type="entry name" value="LYSINE DECARBOXYLASE-LIKE PROTEIN"/>
    <property type="match status" value="1"/>
</dbReference>
<proteinExistence type="inferred from homology"/>
<dbReference type="Proteomes" id="UP000177912">
    <property type="component" value="Unassembled WGS sequence"/>
</dbReference>
<dbReference type="PANTHER" id="PTHR43393">
    <property type="entry name" value="CYTOKININ RIBOSIDE 5'-MONOPHOSPHATE PHOSPHORIBOHYDROLASE"/>
    <property type="match status" value="1"/>
</dbReference>
<dbReference type="GO" id="GO:0009691">
    <property type="term" value="P:cytokinin biosynthetic process"/>
    <property type="evidence" value="ECO:0007669"/>
    <property type="project" value="UniProtKB-UniRule"/>
</dbReference>
<keyword evidence="2" id="KW-1133">Transmembrane helix</keyword>
<dbReference type="STRING" id="1817822.A2826_02485"/>
<feature type="transmembrane region" description="Helical" evidence="2">
    <location>
        <begin position="119"/>
        <end position="138"/>
    </location>
</feature>
<dbReference type="Pfam" id="PF03641">
    <property type="entry name" value="Lysine_decarbox"/>
    <property type="match status" value="1"/>
</dbReference>
<dbReference type="InterPro" id="IPR005269">
    <property type="entry name" value="LOG"/>
</dbReference>
<protein>
    <recommendedName>
        <fullName evidence="1">Cytokinin riboside 5'-monophosphate phosphoribohydrolase</fullName>
        <ecNumber evidence="1">3.2.2.n1</ecNumber>
    </recommendedName>
</protein>
<keyword evidence="2" id="KW-0472">Membrane</keyword>
<dbReference type="InterPro" id="IPR052341">
    <property type="entry name" value="LOG_family_nucleotidases"/>
</dbReference>
<dbReference type="GO" id="GO:0016787">
    <property type="term" value="F:hydrolase activity"/>
    <property type="evidence" value="ECO:0007669"/>
    <property type="project" value="UniProtKB-KW"/>
</dbReference>
<dbReference type="SUPFAM" id="SSF102405">
    <property type="entry name" value="MCP/YpsA-like"/>
    <property type="match status" value="1"/>
</dbReference>
<evidence type="ECO:0000256" key="2">
    <source>
        <dbReference type="SAM" id="Phobius"/>
    </source>
</evidence>